<evidence type="ECO:0000256" key="1">
    <source>
        <dbReference type="ARBA" id="ARBA00007637"/>
    </source>
</evidence>
<evidence type="ECO:0000313" key="3">
    <source>
        <dbReference type="EMBL" id="WOK09694.1"/>
    </source>
</evidence>
<dbReference type="RefSeq" id="WP_317492301.1">
    <property type="nucleotide sequence ID" value="NZ_CP136051.1"/>
</dbReference>
<dbReference type="CDD" id="cd08946">
    <property type="entry name" value="SDR_e"/>
    <property type="match status" value="1"/>
</dbReference>
<dbReference type="InterPro" id="IPR036291">
    <property type="entry name" value="NAD(P)-bd_dom_sf"/>
</dbReference>
<feature type="domain" description="NAD-dependent epimerase/dehydratase" evidence="2">
    <location>
        <begin position="3"/>
        <end position="239"/>
    </location>
</feature>
<dbReference type="EMBL" id="CP136051">
    <property type="protein sequence ID" value="WOK09694.1"/>
    <property type="molecule type" value="Genomic_DNA"/>
</dbReference>
<reference evidence="3 4" key="1">
    <citation type="journal article" date="2023" name="Microbiol. Resour. Announc.">
        <title>Complete Genome Sequence of Imperialibacter roseus strain P4T.</title>
        <authorList>
            <person name="Tizabi D.R."/>
            <person name="Bachvaroff T."/>
            <person name="Hill R.T."/>
        </authorList>
    </citation>
    <scope>NUCLEOTIDE SEQUENCE [LARGE SCALE GENOMIC DNA]</scope>
    <source>
        <strain evidence="3 4">P4T</strain>
    </source>
</reference>
<dbReference type="Gene3D" id="3.40.50.720">
    <property type="entry name" value="NAD(P)-binding Rossmann-like Domain"/>
    <property type="match status" value="1"/>
</dbReference>
<evidence type="ECO:0000313" key="4">
    <source>
        <dbReference type="Proteomes" id="UP001302349"/>
    </source>
</evidence>
<comment type="similarity">
    <text evidence="1">Belongs to the NAD(P)-dependent epimerase/dehydratase family.</text>
</comment>
<evidence type="ECO:0000259" key="2">
    <source>
        <dbReference type="Pfam" id="PF01370"/>
    </source>
</evidence>
<sequence>MRVLITGGAGYIGTQVVGNLCQQPEVEKIIVYDNMSKGNFNFFFGQKYPGHERIKLVSAELLDSRTLRKHLKEVDAVIHLAARVTTPFANTDSHFYEQVNHWGTAELVYAVEELDNVKKLIYTSSTAVYGASEDLATERADTDPSTFYGISKHRGEEHVVRLGTNKDAVILRCGNVYGYNKSMRFDAVINRFMFDANFGNRIQIFGNGKQARAFIHVTHVAEIIKETLLKQVPSGIYNVVDKNLPILDIVDAMKEMFPELEYTFINQHISLMELKVSPETLLADYINMPHPESLRQELLEFKEKFSF</sequence>
<dbReference type="SUPFAM" id="SSF51735">
    <property type="entry name" value="NAD(P)-binding Rossmann-fold domains"/>
    <property type="match status" value="1"/>
</dbReference>
<proteinExistence type="inferred from homology"/>
<dbReference type="Proteomes" id="UP001302349">
    <property type="component" value="Chromosome"/>
</dbReference>
<gene>
    <name evidence="3" type="ORF">RT717_13710</name>
</gene>
<keyword evidence="4" id="KW-1185">Reference proteome</keyword>
<protein>
    <submittedName>
        <fullName evidence="3">SDR family oxidoreductase</fullName>
    </submittedName>
</protein>
<name>A0ABZ0IXG9_9BACT</name>
<organism evidence="3 4">
    <name type="scientific">Imperialibacter roseus</name>
    <dbReference type="NCBI Taxonomy" id="1324217"/>
    <lineage>
        <taxon>Bacteria</taxon>
        <taxon>Pseudomonadati</taxon>
        <taxon>Bacteroidota</taxon>
        <taxon>Cytophagia</taxon>
        <taxon>Cytophagales</taxon>
        <taxon>Flammeovirgaceae</taxon>
        <taxon>Imperialibacter</taxon>
    </lineage>
</organism>
<dbReference type="PANTHER" id="PTHR43000">
    <property type="entry name" value="DTDP-D-GLUCOSE 4,6-DEHYDRATASE-RELATED"/>
    <property type="match status" value="1"/>
</dbReference>
<accession>A0ABZ0IXG9</accession>
<dbReference type="Pfam" id="PF01370">
    <property type="entry name" value="Epimerase"/>
    <property type="match status" value="1"/>
</dbReference>
<dbReference type="InterPro" id="IPR001509">
    <property type="entry name" value="Epimerase_deHydtase"/>
</dbReference>